<dbReference type="VEuPathDB" id="FungiDB:HpaG806852"/>
<evidence type="ECO:0000313" key="1">
    <source>
        <dbReference type="EnsemblProtists" id="HpaP806852"/>
    </source>
</evidence>
<keyword evidence="2" id="KW-1185">Reference proteome</keyword>
<reference evidence="2" key="1">
    <citation type="journal article" date="2010" name="Science">
        <title>Signatures of adaptation to obligate biotrophy in the Hyaloperonospora arabidopsidis genome.</title>
        <authorList>
            <person name="Baxter L."/>
            <person name="Tripathy S."/>
            <person name="Ishaque N."/>
            <person name="Boot N."/>
            <person name="Cabral A."/>
            <person name="Kemen E."/>
            <person name="Thines M."/>
            <person name="Ah-Fong A."/>
            <person name="Anderson R."/>
            <person name="Badejoko W."/>
            <person name="Bittner-Eddy P."/>
            <person name="Boore J.L."/>
            <person name="Chibucos M.C."/>
            <person name="Coates M."/>
            <person name="Dehal P."/>
            <person name="Delehaunty K."/>
            <person name="Dong S."/>
            <person name="Downton P."/>
            <person name="Dumas B."/>
            <person name="Fabro G."/>
            <person name="Fronick C."/>
            <person name="Fuerstenberg S.I."/>
            <person name="Fulton L."/>
            <person name="Gaulin E."/>
            <person name="Govers F."/>
            <person name="Hughes L."/>
            <person name="Humphray S."/>
            <person name="Jiang R.H."/>
            <person name="Judelson H."/>
            <person name="Kamoun S."/>
            <person name="Kyung K."/>
            <person name="Meijer H."/>
            <person name="Minx P."/>
            <person name="Morris P."/>
            <person name="Nelson J."/>
            <person name="Phuntumart V."/>
            <person name="Qutob D."/>
            <person name="Rehmany A."/>
            <person name="Rougon-Cardoso A."/>
            <person name="Ryden P."/>
            <person name="Torto-Alalibo T."/>
            <person name="Studholme D."/>
            <person name="Wang Y."/>
            <person name="Win J."/>
            <person name="Wood J."/>
            <person name="Clifton S.W."/>
            <person name="Rogers J."/>
            <person name="Van den Ackerveken G."/>
            <person name="Jones J.D."/>
            <person name="McDowell J.M."/>
            <person name="Beynon J."/>
            <person name="Tyler B.M."/>
        </authorList>
    </citation>
    <scope>NUCLEOTIDE SEQUENCE [LARGE SCALE GENOMIC DNA]</scope>
    <source>
        <strain evidence="2">Emoy2</strain>
    </source>
</reference>
<evidence type="ECO:0000313" key="2">
    <source>
        <dbReference type="Proteomes" id="UP000011713"/>
    </source>
</evidence>
<organism evidence="1 2">
    <name type="scientific">Hyaloperonospora arabidopsidis (strain Emoy2)</name>
    <name type="common">Downy mildew agent</name>
    <name type="synonym">Peronospora arabidopsidis</name>
    <dbReference type="NCBI Taxonomy" id="559515"/>
    <lineage>
        <taxon>Eukaryota</taxon>
        <taxon>Sar</taxon>
        <taxon>Stramenopiles</taxon>
        <taxon>Oomycota</taxon>
        <taxon>Peronosporomycetes</taxon>
        <taxon>Peronosporales</taxon>
        <taxon>Peronosporaceae</taxon>
        <taxon>Hyaloperonospora</taxon>
    </lineage>
</organism>
<dbReference type="HOGENOM" id="CLU_1771641_0_0_1"/>
<protein>
    <submittedName>
        <fullName evidence="1">Uncharacterized protein</fullName>
    </submittedName>
</protein>
<dbReference type="InParanoid" id="M4BKB9"/>
<dbReference type="EMBL" id="JH598349">
    <property type="status" value="NOT_ANNOTATED_CDS"/>
    <property type="molecule type" value="Genomic_DNA"/>
</dbReference>
<accession>M4BKB9</accession>
<proteinExistence type="predicted"/>
<dbReference type="Proteomes" id="UP000011713">
    <property type="component" value="Unassembled WGS sequence"/>
</dbReference>
<sequence>MPRNAVHPALDEAKGVEAVAEKDKAVKAAAEGAKAIGAVAGQTARSKVERIIWNLLSKFLRKKLMGWGLKELGNDVDTAVLATGILKPYPRNNLLFTTLARQNVEPDTFRRMLKFACYSSHVDVQDAAIVLGHEYRVFYKNQVKQMR</sequence>
<dbReference type="EnsemblProtists" id="HpaT806852">
    <property type="protein sequence ID" value="HpaP806852"/>
    <property type="gene ID" value="HpaG806852"/>
</dbReference>
<dbReference type="AlphaFoldDB" id="M4BKB9"/>
<name>M4BKB9_HYAAE</name>
<reference evidence="1" key="2">
    <citation type="submission" date="2015-06" db="UniProtKB">
        <authorList>
            <consortium name="EnsemblProtists"/>
        </authorList>
    </citation>
    <scope>IDENTIFICATION</scope>
    <source>
        <strain evidence="1">Emoy2</strain>
    </source>
</reference>